<comment type="subcellular location">
    <subcellularLocation>
        <location evidence="4">Encapsulin nanocompartment</location>
    </subcellularLocation>
</comment>
<keyword evidence="3" id="KW-0408">Iron</keyword>
<dbReference type="InterPro" id="IPR054581">
    <property type="entry name" value="EncFtn-like"/>
</dbReference>
<proteinExistence type="predicted"/>
<dbReference type="GO" id="GO:0140737">
    <property type="term" value="C:encapsulin nanocompartment"/>
    <property type="evidence" value="ECO:0007669"/>
    <property type="project" value="UniProtKB-SubCell"/>
</dbReference>
<evidence type="ECO:0000256" key="1">
    <source>
        <dbReference type="ARBA" id="ARBA00022434"/>
    </source>
</evidence>
<reference evidence="6 7" key="1">
    <citation type="submission" date="2014-09" db="EMBL/GenBank/DDBJ databases">
        <title>Draft genome sequence of an obligately methylotrophic methanogen, Methanococcoides methylutens, isolated from marine sediment.</title>
        <authorList>
            <person name="Guan Y."/>
            <person name="Ngugi D.K."/>
            <person name="Blom J."/>
            <person name="Ali S."/>
            <person name="Ferry J.G."/>
            <person name="Stingl U."/>
        </authorList>
    </citation>
    <scope>NUCLEOTIDE SEQUENCE [LARGE SCALE GENOMIC DNA]</scope>
    <source>
        <strain evidence="6 7">DSM 2657</strain>
    </source>
</reference>
<dbReference type="EMBL" id="JRHO01000002">
    <property type="protein sequence ID" value="KGK99676.1"/>
    <property type="molecule type" value="Genomic_DNA"/>
</dbReference>
<dbReference type="OrthoDB" id="60579at2157"/>
<comment type="caution">
    <text evidence="6">The sequence shown here is derived from an EMBL/GenBank/DDBJ whole genome shotgun (WGS) entry which is preliminary data.</text>
</comment>
<dbReference type="PANTHER" id="PTHR37165:SF1">
    <property type="entry name" value="TYPE 1 ENCAPSULIN SHELL PROTEIN"/>
    <property type="match status" value="1"/>
</dbReference>
<evidence type="ECO:0000256" key="4">
    <source>
        <dbReference type="ARBA" id="ARBA00033738"/>
    </source>
</evidence>
<dbReference type="SUPFAM" id="SSF47240">
    <property type="entry name" value="Ferritin-like"/>
    <property type="match status" value="1"/>
</dbReference>
<evidence type="ECO:0000256" key="2">
    <source>
        <dbReference type="ARBA" id="ARBA00022723"/>
    </source>
</evidence>
<organism evidence="6 7">
    <name type="scientific">Methanococcoides methylutens</name>
    <dbReference type="NCBI Taxonomy" id="2226"/>
    <lineage>
        <taxon>Archaea</taxon>
        <taxon>Methanobacteriati</taxon>
        <taxon>Methanobacteriota</taxon>
        <taxon>Stenosarchaea group</taxon>
        <taxon>Methanomicrobia</taxon>
        <taxon>Methanosarcinales</taxon>
        <taxon>Methanosarcinaceae</taxon>
        <taxon>Methanococcoides</taxon>
    </lineage>
</organism>
<dbReference type="RefSeq" id="WP_048192958.1">
    <property type="nucleotide sequence ID" value="NZ_CAAGSM010000008.1"/>
</dbReference>
<protein>
    <submittedName>
        <fullName evidence="6">Rubrerythrin</fullName>
    </submittedName>
</protein>
<keyword evidence="5" id="KW-1284">Encapsulin nanocompartment</keyword>
<dbReference type="GO" id="GO:0046872">
    <property type="term" value="F:metal ion binding"/>
    <property type="evidence" value="ECO:0007669"/>
    <property type="project" value="UniProtKB-KW"/>
</dbReference>
<gene>
    <name evidence="6" type="ORF">LI82_00155</name>
</gene>
<keyword evidence="7" id="KW-1185">Reference proteome</keyword>
<evidence type="ECO:0000313" key="6">
    <source>
        <dbReference type="EMBL" id="KGK99676.1"/>
    </source>
</evidence>
<dbReference type="InterPro" id="IPR051429">
    <property type="entry name" value="Encapsulin_nc"/>
</dbReference>
<dbReference type="PANTHER" id="PTHR37165">
    <property type="entry name" value="PEPTIDASE U56 FAMILY"/>
    <property type="match status" value="1"/>
</dbReference>
<evidence type="ECO:0000256" key="5">
    <source>
        <dbReference type="ARBA" id="ARBA00033787"/>
    </source>
</evidence>
<keyword evidence="1" id="KW-0409">Iron storage</keyword>
<evidence type="ECO:0000256" key="3">
    <source>
        <dbReference type="ARBA" id="ARBA00023004"/>
    </source>
</evidence>
<dbReference type="GO" id="GO:0006879">
    <property type="term" value="P:intracellular iron ion homeostasis"/>
    <property type="evidence" value="ECO:0007669"/>
    <property type="project" value="UniProtKB-KW"/>
</dbReference>
<evidence type="ECO:0000313" key="7">
    <source>
        <dbReference type="Proteomes" id="UP000029859"/>
    </source>
</evidence>
<keyword evidence="2" id="KW-0479">Metal-binding</keyword>
<accession>A0A099T651</accession>
<dbReference type="Gene3D" id="6.10.140.1960">
    <property type="match status" value="1"/>
</dbReference>
<dbReference type="Proteomes" id="UP000029859">
    <property type="component" value="Unassembled WGS sequence"/>
</dbReference>
<dbReference type="InterPro" id="IPR009078">
    <property type="entry name" value="Ferritin-like_SF"/>
</dbReference>
<dbReference type="AlphaFoldDB" id="A0A099T651"/>
<name>A0A099T651_METMT</name>
<sequence>MLSEIPIELEKVDKKNIDKELMRLSMIAELDAVNLYEQMAALTDDEDLRAILLDIAREEMIHVAMFETVLMEVDDEYLKVLGEYSLARS</sequence>
<dbReference type="Pfam" id="PF22277">
    <property type="entry name" value="EncFtn-like"/>
    <property type="match status" value="1"/>
</dbReference>